<dbReference type="EMBL" id="GBXM01087868">
    <property type="protein sequence ID" value="JAH20709.1"/>
    <property type="molecule type" value="Transcribed_RNA"/>
</dbReference>
<name>A0A0E9QV30_ANGAN</name>
<dbReference type="AlphaFoldDB" id="A0A0E9QV30"/>
<sequence length="53" mass="5877">MLLHFTIPMVPCSRVTRCCGTGDIGAHRSALVNSRSCRPRVSRYLLRPSTTTT</sequence>
<organism evidence="1">
    <name type="scientific">Anguilla anguilla</name>
    <name type="common">European freshwater eel</name>
    <name type="synonym">Muraena anguilla</name>
    <dbReference type="NCBI Taxonomy" id="7936"/>
    <lineage>
        <taxon>Eukaryota</taxon>
        <taxon>Metazoa</taxon>
        <taxon>Chordata</taxon>
        <taxon>Craniata</taxon>
        <taxon>Vertebrata</taxon>
        <taxon>Euteleostomi</taxon>
        <taxon>Actinopterygii</taxon>
        <taxon>Neopterygii</taxon>
        <taxon>Teleostei</taxon>
        <taxon>Anguilliformes</taxon>
        <taxon>Anguillidae</taxon>
        <taxon>Anguilla</taxon>
    </lineage>
</organism>
<proteinExistence type="predicted"/>
<evidence type="ECO:0000313" key="1">
    <source>
        <dbReference type="EMBL" id="JAH20709.1"/>
    </source>
</evidence>
<protein>
    <submittedName>
        <fullName evidence="1">Uncharacterized protein</fullName>
    </submittedName>
</protein>
<accession>A0A0E9QV30</accession>
<reference evidence="1" key="2">
    <citation type="journal article" date="2015" name="Fish Shellfish Immunol.">
        <title>Early steps in the European eel (Anguilla anguilla)-Vibrio vulnificus interaction in the gills: Role of the RtxA13 toxin.</title>
        <authorList>
            <person name="Callol A."/>
            <person name="Pajuelo D."/>
            <person name="Ebbesson L."/>
            <person name="Teles M."/>
            <person name="MacKenzie S."/>
            <person name="Amaro C."/>
        </authorList>
    </citation>
    <scope>NUCLEOTIDE SEQUENCE</scope>
</reference>
<reference evidence="1" key="1">
    <citation type="submission" date="2014-11" db="EMBL/GenBank/DDBJ databases">
        <authorList>
            <person name="Amaro Gonzalez C."/>
        </authorList>
    </citation>
    <scope>NUCLEOTIDE SEQUENCE</scope>
</reference>